<name>A0ABW2Q9W4_9MICO</name>
<reference evidence="2" key="1">
    <citation type="journal article" date="2019" name="Int. J. Syst. Evol. Microbiol.">
        <title>The Global Catalogue of Microorganisms (GCM) 10K type strain sequencing project: providing services to taxonomists for standard genome sequencing and annotation.</title>
        <authorList>
            <consortium name="The Broad Institute Genomics Platform"/>
            <consortium name="The Broad Institute Genome Sequencing Center for Infectious Disease"/>
            <person name="Wu L."/>
            <person name="Ma J."/>
        </authorList>
    </citation>
    <scope>NUCLEOTIDE SEQUENCE [LARGE SCALE GENOMIC DNA]</scope>
    <source>
        <strain evidence="2">JCM 1490</strain>
    </source>
</reference>
<evidence type="ECO:0008006" key="3">
    <source>
        <dbReference type="Google" id="ProtNLM"/>
    </source>
</evidence>
<evidence type="ECO:0000313" key="2">
    <source>
        <dbReference type="Proteomes" id="UP001596455"/>
    </source>
</evidence>
<protein>
    <recommendedName>
        <fullName evidence="3">DUF4352 domain-containing protein</fullName>
    </recommendedName>
</protein>
<sequence length="198" mass="21784">MPSLRWLRRYAREHPVVVLAVTLGYALLALGGVAWASGPDTYEGLPPGVDEIAVGEEHRNGEMSVRVRGAHLVSSLPGYSPFDESNDVVVLDLEVENLLEEPIIDPFQVAALHPEAGPWVRDYTLLHLDGSRLDAFQPALPTRIRLVYEVRPDAIPAGQDVVVSLWDRRFVEEAGYLPGWRHPEPTAALSVPVQEGGL</sequence>
<evidence type="ECO:0000313" key="1">
    <source>
        <dbReference type="EMBL" id="MFC7406026.1"/>
    </source>
</evidence>
<organism evidence="1 2">
    <name type="scientific">Georgenia alba</name>
    <dbReference type="NCBI Taxonomy" id="2233858"/>
    <lineage>
        <taxon>Bacteria</taxon>
        <taxon>Bacillati</taxon>
        <taxon>Actinomycetota</taxon>
        <taxon>Actinomycetes</taxon>
        <taxon>Micrococcales</taxon>
        <taxon>Bogoriellaceae</taxon>
        <taxon>Georgenia</taxon>
    </lineage>
</organism>
<comment type="caution">
    <text evidence="1">The sequence shown here is derived from an EMBL/GenBank/DDBJ whole genome shotgun (WGS) entry which is preliminary data.</text>
</comment>
<dbReference type="Proteomes" id="UP001596455">
    <property type="component" value="Unassembled WGS sequence"/>
</dbReference>
<accession>A0ABW2Q9W4</accession>
<keyword evidence="2" id="KW-1185">Reference proteome</keyword>
<dbReference type="EMBL" id="JBHTCQ010000002">
    <property type="protein sequence ID" value="MFC7406026.1"/>
    <property type="molecule type" value="Genomic_DNA"/>
</dbReference>
<gene>
    <name evidence="1" type="ORF">ACFQQL_12965</name>
</gene>
<dbReference type="RefSeq" id="WP_382395001.1">
    <property type="nucleotide sequence ID" value="NZ_JBHTCQ010000002.1"/>
</dbReference>
<proteinExistence type="predicted"/>